<name>A0A7G9WB39_ALKCA</name>
<dbReference type="Proteomes" id="UP000516160">
    <property type="component" value="Chromosome"/>
</dbReference>
<dbReference type="RefSeq" id="WP_213166302.1">
    <property type="nucleotide sequence ID" value="NZ_CP058559.1"/>
</dbReference>
<gene>
    <name evidence="1" type="ORF">HYG86_14545</name>
</gene>
<protein>
    <submittedName>
        <fullName evidence="1">UPF0280 family protein</fullName>
    </submittedName>
</protein>
<organism evidence="1 2">
    <name type="scientific">Alkalicella caledoniensis</name>
    <dbReference type="NCBI Taxonomy" id="2731377"/>
    <lineage>
        <taxon>Bacteria</taxon>
        <taxon>Bacillati</taxon>
        <taxon>Bacillota</taxon>
        <taxon>Clostridia</taxon>
        <taxon>Eubacteriales</taxon>
        <taxon>Proteinivoracaceae</taxon>
        <taxon>Alkalicella</taxon>
    </lineage>
</organism>
<dbReference type="InterPro" id="IPR003374">
    <property type="entry name" value="ApbE-like_sf"/>
</dbReference>
<keyword evidence="2" id="KW-1185">Reference proteome</keyword>
<dbReference type="EMBL" id="CP058559">
    <property type="protein sequence ID" value="QNO15901.1"/>
    <property type="molecule type" value="Genomic_DNA"/>
</dbReference>
<proteinExistence type="predicted"/>
<dbReference type="KEGG" id="acae:HYG86_14545"/>
<dbReference type="Gene3D" id="3.10.520.10">
    <property type="entry name" value="ApbE-like domains"/>
    <property type="match status" value="1"/>
</dbReference>
<accession>A0A7G9WB39</accession>
<dbReference type="AlphaFoldDB" id="A0A7G9WB39"/>
<dbReference type="SUPFAM" id="SSF143631">
    <property type="entry name" value="ApbE-like"/>
    <property type="match status" value="1"/>
</dbReference>
<sequence>MISVLDDKRVYLEIGPIRMVLDVTMNYLRDPKLGTEIAKYVLEQFKKTLEFMPYVKGQKQWEGHLEELPLPLQKMLNAVTKCGDETMTPLAGVAGSFSDLALEKALELGCNRAIINNGGDIALRDLERTINVGIPLLNSTKPSYVISIEPNDGVRGICSSGFGGRSFTKGVADLAVILASDAAIADVCATHIANETSLESPRILRSYPEKIDSGTDIPGHLVTLKVGNLSEVEKLTALVNGYEASERLLNKGVIKGAFIAVGENMIKLPEHIDFRKI</sequence>
<evidence type="ECO:0000313" key="1">
    <source>
        <dbReference type="EMBL" id="QNO15901.1"/>
    </source>
</evidence>
<reference evidence="1 2" key="1">
    <citation type="submission" date="2020-07" db="EMBL/GenBank/DDBJ databases">
        <title>Alkalicella. sp. LB2 genome.</title>
        <authorList>
            <person name="Postec A."/>
            <person name="Quemeneur M."/>
        </authorList>
    </citation>
    <scope>NUCLEOTIDE SEQUENCE [LARGE SCALE GENOMIC DNA]</scope>
    <source>
        <strain evidence="1 2">LB2</strain>
    </source>
</reference>
<evidence type="ECO:0000313" key="2">
    <source>
        <dbReference type="Proteomes" id="UP000516160"/>
    </source>
</evidence>